<accession>A0AAV7QRC5</accession>
<feature type="compositionally biased region" description="Basic and acidic residues" evidence="1">
    <location>
        <begin position="141"/>
        <end position="173"/>
    </location>
</feature>
<evidence type="ECO:0000256" key="1">
    <source>
        <dbReference type="SAM" id="MobiDB-lite"/>
    </source>
</evidence>
<name>A0AAV7QRC5_PLEWA</name>
<dbReference type="AlphaFoldDB" id="A0AAV7QRC5"/>
<proteinExistence type="predicted"/>
<reference evidence="2" key="1">
    <citation type="journal article" date="2022" name="bioRxiv">
        <title>Sequencing and chromosome-scale assembly of the giantPleurodeles waltlgenome.</title>
        <authorList>
            <person name="Brown T."/>
            <person name="Elewa A."/>
            <person name="Iarovenko S."/>
            <person name="Subramanian E."/>
            <person name="Araus A.J."/>
            <person name="Petzold A."/>
            <person name="Susuki M."/>
            <person name="Suzuki K.-i.T."/>
            <person name="Hayashi T."/>
            <person name="Toyoda A."/>
            <person name="Oliveira C."/>
            <person name="Osipova E."/>
            <person name="Leigh N.D."/>
            <person name="Simon A."/>
            <person name="Yun M.H."/>
        </authorList>
    </citation>
    <scope>NUCLEOTIDE SEQUENCE</scope>
    <source>
        <strain evidence="2">20211129_DDA</strain>
        <tissue evidence="2">Liver</tissue>
    </source>
</reference>
<sequence>MATCAVASNLDLKDGAANPFELPESKGQSELNRTPEKTEKEKRTDGDREERSGGSRSAEERGGTTDTAAGKEQGPKRMREPEECPEVSAASTAGRRRTAKHPATLQEKCGTLRCVLKLACGYQGGWEWERGGNNGRVGRKIRGEWEGKTRGSGKERQRGSGEETRRKPKGEKG</sequence>
<keyword evidence="3" id="KW-1185">Reference proteome</keyword>
<feature type="compositionally biased region" description="Basic and acidic residues" evidence="1">
    <location>
        <begin position="73"/>
        <end position="82"/>
    </location>
</feature>
<organism evidence="2 3">
    <name type="scientific">Pleurodeles waltl</name>
    <name type="common">Iberian ribbed newt</name>
    <dbReference type="NCBI Taxonomy" id="8319"/>
    <lineage>
        <taxon>Eukaryota</taxon>
        <taxon>Metazoa</taxon>
        <taxon>Chordata</taxon>
        <taxon>Craniata</taxon>
        <taxon>Vertebrata</taxon>
        <taxon>Euteleostomi</taxon>
        <taxon>Amphibia</taxon>
        <taxon>Batrachia</taxon>
        <taxon>Caudata</taxon>
        <taxon>Salamandroidea</taxon>
        <taxon>Salamandridae</taxon>
        <taxon>Pleurodelinae</taxon>
        <taxon>Pleurodeles</taxon>
    </lineage>
</organism>
<feature type="region of interest" description="Disordered" evidence="1">
    <location>
        <begin position="1"/>
        <end position="108"/>
    </location>
</feature>
<dbReference type="Proteomes" id="UP001066276">
    <property type="component" value="Chromosome 6"/>
</dbReference>
<protein>
    <submittedName>
        <fullName evidence="2">Uncharacterized protein</fullName>
    </submittedName>
</protein>
<evidence type="ECO:0000313" key="3">
    <source>
        <dbReference type="Proteomes" id="UP001066276"/>
    </source>
</evidence>
<evidence type="ECO:0000313" key="2">
    <source>
        <dbReference type="EMBL" id="KAJ1143041.1"/>
    </source>
</evidence>
<comment type="caution">
    <text evidence="2">The sequence shown here is derived from an EMBL/GenBank/DDBJ whole genome shotgun (WGS) entry which is preliminary data.</text>
</comment>
<gene>
    <name evidence="2" type="ORF">NDU88_009353</name>
</gene>
<feature type="compositionally biased region" description="Basic and acidic residues" evidence="1">
    <location>
        <begin position="33"/>
        <end position="63"/>
    </location>
</feature>
<dbReference type="EMBL" id="JANPWB010000010">
    <property type="protein sequence ID" value="KAJ1143041.1"/>
    <property type="molecule type" value="Genomic_DNA"/>
</dbReference>
<feature type="region of interest" description="Disordered" evidence="1">
    <location>
        <begin position="125"/>
        <end position="173"/>
    </location>
</feature>